<feature type="compositionally biased region" description="Polar residues" evidence="2">
    <location>
        <begin position="270"/>
        <end position="286"/>
    </location>
</feature>
<evidence type="ECO:0000256" key="2">
    <source>
        <dbReference type="SAM" id="MobiDB-lite"/>
    </source>
</evidence>
<feature type="compositionally biased region" description="Polar residues" evidence="2">
    <location>
        <begin position="234"/>
        <end position="250"/>
    </location>
</feature>
<comment type="caution">
    <text evidence="3">The sequence shown here is derived from an EMBL/GenBank/DDBJ whole genome shotgun (WGS) entry which is preliminary data.</text>
</comment>
<dbReference type="EMBL" id="JARQWQ010000185">
    <property type="protein sequence ID" value="KAK2547416.1"/>
    <property type="molecule type" value="Genomic_DNA"/>
</dbReference>
<gene>
    <name evidence="3" type="ORF">P5673_032584</name>
</gene>
<organism evidence="3 4">
    <name type="scientific">Acropora cervicornis</name>
    <name type="common">Staghorn coral</name>
    <dbReference type="NCBI Taxonomy" id="6130"/>
    <lineage>
        <taxon>Eukaryota</taxon>
        <taxon>Metazoa</taxon>
        <taxon>Cnidaria</taxon>
        <taxon>Anthozoa</taxon>
        <taxon>Hexacorallia</taxon>
        <taxon>Scleractinia</taxon>
        <taxon>Astrocoeniina</taxon>
        <taxon>Acroporidae</taxon>
        <taxon>Acropora</taxon>
    </lineage>
</organism>
<keyword evidence="1" id="KW-0175">Coiled coil</keyword>
<evidence type="ECO:0000256" key="1">
    <source>
        <dbReference type="SAM" id="Coils"/>
    </source>
</evidence>
<evidence type="ECO:0000313" key="4">
    <source>
        <dbReference type="Proteomes" id="UP001249851"/>
    </source>
</evidence>
<evidence type="ECO:0000313" key="3">
    <source>
        <dbReference type="EMBL" id="KAK2547416.1"/>
    </source>
</evidence>
<feature type="compositionally biased region" description="Basic residues" evidence="2">
    <location>
        <begin position="251"/>
        <end position="267"/>
    </location>
</feature>
<proteinExistence type="predicted"/>
<reference evidence="3" key="2">
    <citation type="journal article" date="2023" name="Science">
        <title>Genomic signatures of disease resistance in endangered staghorn corals.</title>
        <authorList>
            <person name="Vollmer S.V."/>
            <person name="Selwyn J.D."/>
            <person name="Despard B.A."/>
            <person name="Roesel C.L."/>
        </authorList>
    </citation>
    <scope>NUCLEOTIDE SEQUENCE</scope>
    <source>
        <strain evidence="3">K2</strain>
    </source>
</reference>
<sequence>MWIDDNFQRVLKKLVHSLIDAENQLFSLQERKQKLESFKSDGKVPKGLKISRVAAKGRNAERLQQIFDGILRDAESKLLDATIEALQIEEQQLKDGCVEEKQKVVTSIEAWRSSFQSSDPSLDIEADEFVKSAKSFADYFYFECAAKRTSKRVADSIQKANKAAKNTERMEAQFTVNEESIKDLVHRAVQREVSKLTPVSLPVKTPQAPRKTSRSRIKERSSSANRSKRRDLSRNGNQHKPSASKTSAQGRRSRSKHRRQSTTRKPRVNFSDSRPPSVSGRQQSKNVKGRGNGVVK</sequence>
<keyword evidence="4" id="KW-1185">Reference proteome</keyword>
<name>A0AAD9PRA7_ACRCE</name>
<dbReference type="AlphaFoldDB" id="A0AAD9PRA7"/>
<feature type="region of interest" description="Disordered" evidence="2">
    <location>
        <begin position="198"/>
        <end position="296"/>
    </location>
</feature>
<protein>
    <submittedName>
        <fullName evidence="3">Uncharacterized protein</fullName>
    </submittedName>
</protein>
<feature type="coiled-coil region" evidence="1">
    <location>
        <begin position="71"/>
        <end position="103"/>
    </location>
</feature>
<accession>A0AAD9PRA7</accession>
<dbReference type="Proteomes" id="UP001249851">
    <property type="component" value="Unassembled WGS sequence"/>
</dbReference>
<reference evidence="3" key="1">
    <citation type="journal article" date="2023" name="G3 (Bethesda)">
        <title>Whole genome assembly and annotation of the endangered Caribbean coral Acropora cervicornis.</title>
        <authorList>
            <person name="Selwyn J.D."/>
            <person name="Vollmer S.V."/>
        </authorList>
    </citation>
    <scope>NUCLEOTIDE SEQUENCE</scope>
    <source>
        <strain evidence="3">K2</strain>
    </source>
</reference>